<dbReference type="OrthoDB" id="2433183at2"/>
<gene>
    <name evidence="2" type="ORF">AZF04_12705</name>
</gene>
<dbReference type="Proteomes" id="UP000075806">
    <property type="component" value="Unassembled WGS sequence"/>
</dbReference>
<dbReference type="InterPro" id="IPR011528">
    <property type="entry name" value="NERD"/>
</dbReference>
<evidence type="ECO:0000313" key="3">
    <source>
        <dbReference type="Proteomes" id="UP000075806"/>
    </source>
</evidence>
<dbReference type="RefSeq" id="WP_061950121.1">
    <property type="nucleotide sequence ID" value="NZ_LTAO01000038.1"/>
</dbReference>
<dbReference type="STRING" id="519424.AZF04_12705"/>
<proteinExistence type="predicted"/>
<dbReference type="Pfam" id="PF08378">
    <property type="entry name" value="NERD"/>
    <property type="match status" value="1"/>
</dbReference>
<organism evidence="2 3">
    <name type="scientific">Alkalihalobacillus trypoxylicola</name>
    <dbReference type="NCBI Taxonomy" id="519424"/>
    <lineage>
        <taxon>Bacteria</taxon>
        <taxon>Bacillati</taxon>
        <taxon>Bacillota</taxon>
        <taxon>Bacilli</taxon>
        <taxon>Bacillales</taxon>
        <taxon>Bacillaceae</taxon>
        <taxon>Alkalihalobacillus</taxon>
    </lineage>
</organism>
<dbReference type="AlphaFoldDB" id="A0A162CU68"/>
<keyword evidence="3" id="KW-1185">Reference proteome</keyword>
<evidence type="ECO:0000259" key="1">
    <source>
        <dbReference type="Pfam" id="PF08378"/>
    </source>
</evidence>
<evidence type="ECO:0000313" key="2">
    <source>
        <dbReference type="EMBL" id="KYG26659.1"/>
    </source>
</evidence>
<comment type="caution">
    <text evidence="2">The sequence shown here is derived from an EMBL/GenBank/DDBJ whole genome shotgun (WGS) entry which is preliminary data.</text>
</comment>
<name>A0A162CU68_9BACI</name>
<feature type="domain" description="NERD" evidence="1">
    <location>
        <begin position="128"/>
        <end position="237"/>
    </location>
</feature>
<protein>
    <recommendedName>
        <fullName evidence="1">NERD domain-containing protein</fullName>
    </recommendedName>
</protein>
<accession>A0A162CU68</accession>
<sequence>MAHLVKLSDYVSRYALDLNHYPSQFTRFKKERWYYLKKQWEQTQGISIDDDDFFEEETNALTIWQTLKNKIMKRIVKADDLYELESDERTQKTLADLRNEFLQTIFESQVMWASSSLGEKSNLDEHYLKNEWLYFFCVTVPENYFLFFEPIVYIKNAELQLDIVLISPSEVLCITVLPGQELSVFEASSERFWIEYINKKREKRLSPLLSLTRMEKVIRQICLEEGKTNVPIRKMVLSPNSLIDNKIQGTKVEFIDKRNFSTWKEKLTKQPSPVKHDQLKLTELLLSYCQTKLAGEEDLEEEQEFQQD</sequence>
<dbReference type="EMBL" id="LTAO01000038">
    <property type="protein sequence ID" value="KYG26659.1"/>
    <property type="molecule type" value="Genomic_DNA"/>
</dbReference>
<reference evidence="2" key="1">
    <citation type="submission" date="2016-02" db="EMBL/GenBank/DDBJ databases">
        <title>Genome sequence of Bacillus trypoxylicola KCTC 13244(T).</title>
        <authorList>
            <person name="Jeong H."/>
            <person name="Park S.-H."/>
            <person name="Choi S.-K."/>
        </authorList>
    </citation>
    <scope>NUCLEOTIDE SEQUENCE [LARGE SCALE GENOMIC DNA]</scope>
    <source>
        <strain evidence="2">KCTC 13244</strain>
    </source>
</reference>